<name>A0A940P9L8_9ENTE</name>
<keyword evidence="2" id="KW-1185">Reference proteome</keyword>
<dbReference type="Proteomes" id="UP000674938">
    <property type="component" value="Unassembled WGS sequence"/>
</dbReference>
<gene>
    <name evidence="1" type="ORF">I6N95_21295</name>
</gene>
<organism evidence="1 2">
    <name type="scientific">Vagococcus allomyrinae</name>
    <dbReference type="NCBI Taxonomy" id="2794353"/>
    <lineage>
        <taxon>Bacteria</taxon>
        <taxon>Bacillati</taxon>
        <taxon>Bacillota</taxon>
        <taxon>Bacilli</taxon>
        <taxon>Lactobacillales</taxon>
        <taxon>Enterococcaceae</taxon>
        <taxon>Vagococcus</taxon>
    </lineage>
</organism>
<evidence type="ECO:0000313" key="1">
    <source>
        <dbReference type="EMBL" id="MBP1043565.1"/>
    </source>
</evidence>
<evidence type="ECO:0000313" key="2">
    <source>
        <dbReference type="Proteomes" id="UP000674938"/>
    </source>
</evidence>
<accession>A0A940P9L8</accession>
<dbReference type="RefSeq" id="WP_209531373.1">
    <property type="nucleotide sequence ID" value="NZ_JAEEGA010000017.1"/>
</dbReference>
<protein>
    <submittedName>
        <fullName evidence="1">Uncharacterized protein</fullName>
    </submittedName>
</protein>
<dbReference type="AlphaFoldDB" id="A0A940P9L8"/>
<proteinExistence type="predicted"/>
<reference evidence="1" key="1">
    <citation type="submission" date="2020-12" db="EMBL/GenBank/DDBJ databases">
        <title>Vagococcus allomyrinae sp. nov. and Enterococcus lavae sp. nov., isolated from the larvae of Allomyrina dichotoma.</title>
        <authorList>
            <person name="Lee S.D."/>
        </authorList>
    </citation>
    <scope>NUCLEOTIDE SEQUENCE</scope>
    <source>
        <strain evidence="1">BWB3-3</strain>
    </source>
</reference>
<sequence>MEKQKGKKLLADNKQPLKAITKQDLHELKEYLERLVSWKEPLALVNEFFENQAIPLNKKKIVREYHSQAIMFQSFYEIFVLSMDTIEQKIEILEKREKVRV</sequence>
<comment type="caution">
    <text evidence="1">The sequence shown here is derived from an EMBL/GenBank/DDBJ whole genome shotgun (WGS) entry which is preliminary data.</text>
</comment>
<dbReference type="EMBL" id="JAEEGA010000017">
    <property type="protein sequence ID" value="MBP1043565.1"/>
    <property type="molecule type" value="Genomic_DNA"/>
</dbReference>